<dbReference type="InterPro" id="IPR001245">
    <property type="entry name" value="Ser-Thr/Tyr_kinase_cat_dom"/>
</dbReference>
<dbReference type="InterPro" id="IPR000719">
    <property type="entry name" value="Prot_kinase_dom"/>
</dbReference>
<evidence type="ECO:0000256" key="11">
    <source>
        <dbReference type="ARBA" id="ARBA00022840"/>
    </source>
</evidence>
<evidence type="ECO:0000313" key="27">
    <source>
        <dbReference type="Proteomes" id="UP001181693"/>
    </source>
</evidence>
<dbReference type="GO" id="GO:0043235">
    <property type="term" value="C:receptor complex"/>
    <property type="evidence" value="ECO:0007669"/>
    <property type="project" value="TreeGrafter"/>
</dbReference>
<dbReference type="EMBL" id="DYDO01000009">
    <property type="protein sequence ID" value="DBA18349.1"/>
    <property type="molecule type" value="Genomic_DNA"/>
</dbReference>
<dbReference type="FunFam" id="3.30.200.20:FF:000251">
    <property type="entry name" value="Macrophage stimulating 1 receptor"/>
    <property type="match status" value="1"/>
</dbReference>
<dbReference type="CDD" id="cd00603">
    <property type="entry name" value="IPT_PCSR"/>
    <property type="match status" value="1"/>
</dbReference>
<keyword evidence="9 21" id="KW-0547">Nucleotide-binding</keyword>
<keyword evidence="12" id="KW-0832">Ubl conjugation</keyword>
<evidence type="ECO:0000256" key="18">
    <source>
        <dbReference type="ARBA" id="ARBA00023180"/>
    </source>
</evidence>
<comment type="caution">
    <text evidence="20">Lacks conserved residue(s) required for the propagation of feature annotation.</text>
</comment>
<evidence type="ECO:0000256" key="10">
    <source>
        <dbReference type="ARBA" id="ARBA00022777"/>
    </source>
</evidence>
<keyword evidence="6 23" id="KW-0812">Transmembrane</keyword>
<dbReference type="SUPFAM" id="SSF56112">
    <property type="entry name" value="Protein kinase-like (PK-like)"/>
    <property type="match status" value="1"/>
</dbReference>
<dbReference type="InterPro" id="IPR002909">
    <property type="entry name" value="IPT_dom"/>
</dbReference>
<evidence type="ECO:0000256" key="3">
    <source>
        <dbReference type="ARBA" id="ARBA00011902"/>
    </source>
</evidence>
<keyword evidence="18" id="KW-0325">Glycoprotein</keyword>
<organism evidence="26 27">
    <name type="scientific">Pyxicephalus adspersus</name>
    <name type="common">African bullfrog</name>
    <dbReference type="NCBI Taxonomy" id="30357"/>
    <lineage>
        <taxon>Eukaryota</taxon>
        <taxon>Metazoa</taxon>
        <taxon>Chordata</taxon>
        <taxon>Craniata</taxon>
        <taxon>Vertebrata</taxon>
        <taxon>Euteleostomi</taxon>
        <taxon>Amphibia</taxon>
        <taxon>Batrachia</taxon>
        <taxon>Anura</taxon>
        <taxon>Neobatrachia</taxon>
        <taxon>Ranoidea</taxon>
        <taxon>Pyxicephalidae</taxon>
        <taxon>Pyxicephalinae</taxon>
        <taxon>Pyxicephalus</taxon>
    </lineage>
</organism>
<evidence type="ECO:0000256" key="14">
    <source>
        <dbReference type="ARBA" id="ARBA00023136"/>
    </source>
</evidence>
<dbReference type="GO" id="GO:0006909">
    <property type="term" value="P:phagocytosis"/>
    <property type="evidence" value="ECO:0007669"/>
    <property type="project" value="TreeGrafter"/>
</dbReference>
<dbReference type="EC" id="2.7.10.1" evidence="3"/>
<feature type="region of interest" description="Disordered" evidence="22">
    <location>
        <begin position="1306"/>
        <end position="1333"/>
    </location>
</feature>
<protein>
    <recommendedName>
        <fullName evidence="3">receptor protein-tyrosine kinase</fullName>
        <ecNumber evidence="3">2.7.10.1</ecNumber>
    </recommendedName>
</protein>
<evidence type="ECO:0000256" key="21">
    <source>
        <dbReference type="PROSITE-ProRule" id="PRU10141"/>
    </source>
</evidence>
<keyword evidence="17" id="KW-0675">Receptor</keyword>
<dbReference type="Gene3D" id="3.30.200.20">
    <property type="entry name" value="Phosphorylase Kinase, domain 1"/>
    <property type="match status" value="1"/>
</dbReference>
<dbReference type="PROSITE" id="PS00107">
    <property type="entry name" value="PROTEIN_KINASE_ATP"/>
    <property type="match status" value="1"/>
</dbReference>
<evidence type="ECO:0000256" key="16">
    <source>
        <dbReference type="ARBA" id="ARBA00023157"/>
    </source>
</evidence>
<evidence type="ECO:0000256" key="17">
    <source>
        <dbReference type="ARBA" id="ARBA00023170"/>
    </source>
</evidence>
<gene>
    <name evidence="26" type="ORF">GDO54_016602</name>
</gene>
<dbReference type="InterPro" id="IPR008266">
    <property type="entry name" value="Tyr_kinase_AS"/>
</dbReference>
<feature type="transmembrane region" description="Helical" evidence="23">
    <location>
        <begin position="887"/>
        <end position="909"/>
    </location>
</feature>
<dbReference type="InterPro" id="IPR014756">
    <property type="entry name" value="Ig_E-set"/>
</dbReference>
<dbReference type="PRINTS" id="PR00109">
    <property type="entry name" value="TYRKINASE"/>
</dbReference>
<keyword evidence="13 23" id="KW-1133">Transmembrane helix</keyword>
<dbReference type="InterPro" id="IPR016201">
    <property type="entry name" value="PSI"/>
</dbReference>
<evidence type="ECO:0000256" key="20">
    <source>
        <dbReference type="PROSITE-ProRule" id="PRU00352"/>
    </source>
</evidence>
<evidence type="ECO:0000256" key="13">
    <source>
        <dbReference type="ARBA" id="ARBA00022989"/>
    </source>
</evidence>
<dbReference type="InterPro" id="IPR020635">
    <property type="entry name" value="Tyr_kinase_cat_dom"/>
</dbReference>
<dbReference type="Pfam" id="PF01437">
    <property type="entry name" value="PSI"/>
    <property type="match status" value="1"/>
</dbReference>
<keyword evidence="8" id="KW-0677">Repeat</keyword>
<evidence type="ECO:0000256" key="19">
    <source>
        <dbReference type="ARBA" id="ARBA00051243"/>
    </source>
</evidence>
<dbReference type="Gene3D" id="1.10.510.10">
    <property type="entry name" value="Transferase(Phosphotransferase) domain 1"/>
    <property type="match status" value="1"/>
</dbReference>
<dbReference type="Proteomes" id="UP001181693">
    <property type="component" value="Unassembled WGS sequence"/>
</dbReference>
<evidence type="ECO:0000256" key="22">
    <source>
        <dbReference type="SAM" id="MobiDB-lite"/>
    </source>
</evidence>
<feature type="binding site" evidence="21">
    <location>
        <position position="1050"/>
    </location>
    <ligand>
        <name>ATP</name>
        <dbReference type="ChEBI" id="CHEBI:30616"/>
    </ligand>
</feature>
<evidence type="ECO:0000313" key="26">
    <source>
        <dbReference type="EMBL" id="DBA18349.1"/>
    </source>
</evidence>
<comment type="caution">
    <text evidence="26">The sequence shown here is derived from an EMBL/GenBank/DDBJ whole genome shotgun (WGS) entry which is preliminary data.</text>
</comment>
<feature type="domain" description="Protein kinase" evidence="24">
    <location>
        <begin position="1018"/>
        <end position="1280"/>
    </location>
</feature>
<dbReference type="InterPro" id="IPR017441">
    <property type="entry name" value="Protein_kinase_ATP_BS"/>
</dbReference>
<dbReference type="PANTHER" id="PTHR24416:SF564">
    <property type="entry name" value="MACROPHAGE-STIMULATING PROTEIN RECEPTOR"/>
    <property type="match status" value="1"/>
</dbReference>
<comment type="subcellular location">
    <subcellularLocation>
        <location evidence="1">Membrane</location>
        <topology evidence="1">Single-pass type I membrane protein</topology>
    </subcellularLocation>
</comment>
<dbReference type="SUPFAM" id="SSF81296">
    <property type="entry name" value="E set domains"/>
    <property type="match status" value="2"/>
</dbReference>
<dbReference type="CDD" id="cd05058">
    <property type="entry name" value="PTKc_Met_Ron"/>
    <property type="match status" value="1"/>
</dbReference>
<evidence type="ECO:0000256" key="4">
    <source>
        <dbReference type="ARBA" id="ARBA00022553"/>
    </source>
</evidence>
<dbReference type="SMART" id="SM00219">
    <property type="entry name" value="TyrKc"/>
    <property type="match status" value="1"/>
</dbReference>
<evidence type="ECO:0000256" key="12">
    <source>
        <dbReference type="ARBA" id="ARBA00022843"/>
    </source>
</evidence>
<feature type="compositionally biased region" description="Acidic residues" evidence="22">
    <location>
        <begin position="1312"/>
        <end position="1333"/>
    </location>
</feature>
<dbReference type="PROSITE" id="PS51004">
    <property type="entry name" value="SEMA"/>
    <property type="match status" value="1"/>
</dbReference>
<dbReference type="GO" id="GO:0016477">
    <property type="term" value="P:cell migration"/>
    <property type="evidence" value="ECO:0007669"/>
    <property type="project" value="TreeGrafter"/>
</dbReference>
<sequence>MSLNPDVQYKLSSFTAPSAIQNLATKDGPLLFIATTNHLYVLNAGNLQVLQDLITGPTNSSTCDLCSKCQMDNVHSAQSEDTESKVLILDPVENILYSCGSSLHGVCFLHEFNNDEIHYSSCLFRAPNNSPSLCRDCIASPLGTVVTAIEHLKTVNFYVASSVDSNIASSYGTTSVSIRRMLTSQNGFAADFHSLTVLPPFINKYPIQYIYTFSTLQYVYFLTVQLESTQSKNYHTRLVRLSATEQDMKSYRELVLDCRNELKRRRRSEPETFNLVQAAHVVGVGDNLAVELNLKRGDPVLFATFAQSEPQSAKPRRKSALCAFPLELIDYSIKEGMKKCCSVEYKEKLQRGLQYYQTETYCPQNVNESAPVTDRSCWDVPTLVTPPLIRVDLFSGRMNDTLFTSLYATIQEPLTIGHLGTSDGRVLQVILQRNSNPLILSNFSLSTESVSREVTRVGDDLFFVTGKQVTKVSVMGPGCRHLLSCSRCLRAPRFMGCGWCDNGCVRESECQGKWNQDICLPIIIDFYPRTAPLRGSTTITICGRDFQSHKVYNLPANAPISAKTHQVMVGQRNCVIHPGKSDARRLVCTLQRDGPPDSASPEDVLVTIKENLTNVNYYIDGNATASGFAFVVRFPPSSGLCGGPEVGGGGRGVISHEMALHYRSCPPSDLCCLSPPVTSVGPVNITLWLDGAQISHVEPFIYKPNPVINGIQPNCSLVRGIPITIQGSHLDSVSNVTVMFNNAKKDCDGPFSANRIYCATPENKKDLFGTLSLQMDGFTNIYSKNFHYYRDYRIYRFESDGNRFQLKKGDTEISTHHENLAQVSHCLNVSMTIGGEECNPKVLENEITCRLPKDLVIPSEGLVVQVCVDSECIELGKVVFVNLLDPVLGIVLGTVAAILVCLSLAFLIWKQQKSGKKKGEKICGYLLTHGHGGNVINHFLDTISSPIHPIHSMHNDYRESYIPSSSSGGGPYHGALYSASSIGANSMPLLITNVLDNLRPELLDEVKDVLIPQNHLITHRDRIIGKGHFGSVYHGTYIEEDGREVHCAVKSLNRITDVEEVEEFLREGILMKSFHHPHVLSLIGIFLPQEGLPLVVLPYMSHGDLRHFIRSEDRNPTVKDLVGFGLQVSRGMEYLAQMKFVHRDLAARNCMLDDMFRVKVADFGLARDVFDKEYYSVRRHRNARLPVKWMALESLQTQKFTTKSDVWSFGVLLWELMTRGAPPYPDVDPYDITRYLCRGRRLPQPEYCPDPLYTLMLQCWSPHPDERPTFTQLVREMETISNSLMGDHYIKLNVTYINLDRDQPFLPAPPVSEDELEEEDLSSQEEEEFHGTH</sequence>
<keyword evidence="4" id="KW-0597">Phosphoprotein</keyword>
<keyword evidence="14 23" id="KW-0472">Membrane</keyword>
<evidence type="ECO:0000259" key="24">
    <source>
        <dbReference type="PROSITE" id="PS50011"/>
    </source>
</evidence>
<name>A0AAV2ZUP1_PYXAD</name>
<dbReference type="SUPFAM" id="SSF103575">
    <property type="entry name" value="Plexin repeat"/>
    <property type="match status" value="1"/>
</dbReference>
<dbReference type="InterPro" id="IPR011009">
    <property type="entry name" value="Kinase-like_dom_sf"/>
</dbReference>
<evidence type="ECO:0000259" key="25">
    <source>
        <dbReference type="PROSITE" id="PS51004"/>
    </source>
</evidence>
<feature type="domain" description="Sema" evidence="25">
    <location>
        <begin position="1"/>
        <end position="474"/>
    </location>
</feature>
<evidence type="ECO:0000256" key="1">
    <source>
        <dbReference type="ARBA" id="ARBA00004479"/>
    </source>
</evidence>
<keyword evidence="15" id="KW-0829">Tyrosine-protein kinase</keyword>
<dbReference type="Pfam" id="PF01403">
    <property type="entry name" value="Sema"/>
    <property type="match status" value="1"/>
</dbReference>
<keyword evidence="27" id="KW-1185">Reference proteome</keyword>
<keyword evidence="10" id="KW-0418">Kinase</keyword>
<keyword evidence="5" id="KW-0808">Transferase</keyword>
<dbReference type="InterPro" id="IPR013783">
    <property type="entry name" value="Ig-like_fold"/>
</dbReference>
<keyword evidence="7" id="KW-0732">Signal</keyword>
<proteinExistence type="inferred from homology"/>
<accession>A0AAV2ZUP1</accession>
<evidence type="ECO:0000256" key="23">
    <source>
        <dbReference type="SAM" id="Phobius"/>
    </source>
</evidence>
<dbReference type="FunFam" id="3.30.1680.10:FF:000006">
    <property type="entry name" value="Macrophage-stimulating 1 receptor b"/>
    <property type="match status" value="1"/>
</dbReference>
<dbReference type="SMART" id="SM00630">
    <property type="entry name" value="Sema"/>
    <property type="match status" value="1"/>
</dbReference>
<dbReference type="InterPro" id="IPR001627">
    <property type="entry name" value="Semap_dom"/>
</dbReference>
<dbReference type="Gene3D" id="3.30.1680.10">
    <property type="entry name" value="ligand-binding face of the semaphorins, domain 2"/>
    <property type="match status" value="1"/>
</dbReference>
<dbReference type="PANTHER" id="PTHR24416">
    <property type="entry name" value="TYROSINE-PROTEIN KINASE RECEPTOR"/>
    <property type="match status" value="1"/>
</dbReference>
<reference evidence="26" key="1">
    <citation type="thesis" date="2020" institute="ProQuest LLC" country="789 East Eisenhower Parkway, Ann Arbor, MI, USA">
        <title>Comparative Genomics and Chromosome Evolution.</title>
        <authorList>
            <person name="Mudd A.B."/>
        </authorList>
    </citation>
    <scope>NUCLEOTIDE SEQUENCE</scope>
    <source>
        <strain evidence="26">1538</strain>
        <tissue evidence="26">Blood</tissue>
    </source>
</reference>
<dbReference type="GO" id="GO:0005524">
    <property type="term" value="F:ATP binding"/>
    <property type="evidence" value="ECO:0007669"/>
    <property type="project" value="UniProtKB-UniRule"/>
</dbReference>
<comment type="similarity">
    <text evidence="2">Belongs to the plexin family.</text>
</comment>
<dbReference type="InterPro" id="IPR036352">
    <property type="entry name" value="Semap_dom_sf"/>
</dbReference>
<dbReference type="FunFam" id="1.10.510.10:FF:000093">
    <property type="entry name" value="Hepatocyte growth factor receptor"/>
    <property type="match status" value="1"/>
</dbReference>
<dbReference type="Pfam" id="PF07714">
    <property type="entry name" value="PK_Tyr_Ser-Thr"/>
    <property type="match status" value="1"/>
</dbReference>
<evidence type="ECO:0000256" key="2">
    <source>
        <dbReference type="ARBA" id="ARBA00010297"/>
    </source>
</evidence>
<dbReference type="Pfam" id="PF01833">
    <property type="entry name" value="TIG"/>
    <property type="match status" value="2"/>
</dbReference>
<dbReference type="Gene3D" id="2.130.10.10">
    <property type="entry name" value="YVTN repeat-like/Quinoprotein amine dehydrogenase"/>
    <property type="match status" value="1"/>
</dbReference>
<keyword evidence="11 21" id="KW-0067">ATP-binding</keyword>
<evidence type="ECO:0000256" key="15">
    <source>
        <dbReference type="ARBA" id="ARBA00023137"/>
    </source>
</evidence>
<dbReference type="GO" id="GO:0007399">
    <property type="term" value="P:nervous system development"/>
    <property type="evidence" value="ECO:0007669"/>
    <property type="project" value="TreeGrafter"/>
</dbReference>
<dbReference type="GO" id="GO:0004714">
    <property type="term" value="F:transmembrane receptor protein tyrosine kinase activity"/>
    <property type="evidence" value="ECO:0007669"/>
    <property type="project" value="UniProtKB-EC"/>
</dbReference>
<dbReference type="GO" id="GO:0007169">
    <property type="term" value="P:cell surface receptor protein tyrosine kinase signaling pathway"/>
    <property type="evidence" value="ECO:0007669"/>
    <property type="project" value="TreeGrafter"/>
</dbReference>
<keyword evidence="16" id="KW-1015">Disulfide bond</keyword>
<evidence type="ECO:0000256" key="8">
    <source>
        <dbReference type="ARBA" id="ARBA00022737"/>
    </source>
</evidence>
<comment type="catalytic activity">
    <reaction evidence="19">
        <text>L-tyrosyl-[protein] + ATP = O-phospho-L-tyrosyl-[protein] + ADP + H(+)</text>
        <dbReference type="Rhea" id="RHEA:10596"/>
        <dbReference type="Rhea" id="RHEA-COMP:10136"/>
        <dbReference type="Rhea" id="RHEA-COMP:20101"/>
        <dbReference type="ChEBI" id="CHEBI:15378"/>
        <dbReference type="ChEBI" id="CHEBI:30616"/>
        <dbReference type="ChEBI" id="CHEBI:46858"/>
        <dbReference type="ChEBI" id="CHEBI:61978"/>
        <dbReference type="ChEBI" id="CHEBI:456216"/>
        <dbReference type="EC" id="2.7.10.1"/>
    </reaction>
</comment>
<dbReference type="InterPro" id="IPR015943">
    <property type="entry name" value="WD40/YVTN_repeat-like_dom_sf"/>
</dbReference>
<evidence type="ECO:0000256" key="9">
    <source>
        <dbReference type="ARBA" id="ARBA00022741"/>
    </source>
</evidence>
<dbReference type="Gene3D" id="2.60.40.10">
    <property type="entry name" value="Immunoglobulins"/>
    <property type="match status" value="2"/>
</dbReference>
<dbReference type="InterPro" id="IPR002165">
    <property type="entry name" value="Plexin_repeat"/>
</dbReference>
<evidence type="ECO:0000256" key="5">
    <source>
        <dbReference type="ARBA" id="ARBA00022679"/>
    </source>
</evidence>
<dbReference type="SMART" id="SM00423">
    <property type="entry name" value="PSI"/>
    <property type="match status" value="1"/>
</dbReference>
<dbReference type="GO" id="GO:0005886">
    <property type="term" value="C:plasma membrane"/>
    <property type="evidence" value="ECO:0007669"/>
    <property type="project" value="TreeGrafter"/>
</dbReference>
<dbReference type="PROSITE" id="PS00109">
    <property type="entry name" value="PROTEIN_KINASE_TYR"/>
    <property type="match status" value="1"/>
</dbReference>
<evidence type="ECO:0000256" key="6">
    <source>
        <dbReference type="ARBA" id="ARBA00022692"/>
    </source>
</evidence>
<dbReference type="InterPro" id="IPR050122">
    <property type="entry name" value="RTK"/>
</dbReference>
<evidence type="ECO:0000256" key="7">
    <source>
        <dbReference type="ARBA" id="ARBA00022729"/>
    </source>
</evidence>
<dbReference type="SMART" id="SM00429">
    <property type="entry name" value="IPT"/>
    <property type="match status" value="2"/>
</dbReference>
<dbReference type="PROSITE" id="PS50011">
    <property type="entry name" value="PROTEIN_KINASE_DOM"/>
    <property type="match status" value="1"/>
</dbReference>
<dbReference type="SUPFAM" id="SSF101912">
    <property type="entry name" value="Sema domain"/>
    <property type="match status" value="1"/>
</dbReference>